<dbReference type="EMBL" id="CP002600">
    <property type="protein sequence ID" value="AEA65015.1"/>
    <property type="molecule type" value="Genomic_DNA"/>
</dbReference>
<dbReference type="CDD" id="cd06171">
    <property type="entry name" value="Sigma70_r4"/>
    <property type="match status" value="1"/>
</dbReference>
<accession>F2LQS6</accession>
<dbReference type="RefSeq" id="WP_013691341.1">
    <property type="nucleotide sequence ID" value="NC_015376.1"/>
</dbReference>
<feature type="compositionally biased region" description="Pro residues" evidence="7">
    <location>
        <begin position="11"/>
        <end position="21"/>
    </location>
</feature>
<evidence type="ECO:0000256" key="5">
    <source>
        <dbReference type="ARBA" id="ARBA00023163"/>
    </source>
</evidence>
<keyword evidence="2 6" id="KW-0805">Transcription regulation</keyword>
<feature type="compositionally biased region" description="Low complexity" evidence="7">
    <location>
        <begin position="22"/>
        <end position="38"/>
    </location>
</feature>
<organism evidence="10 11">
    <name type="scientific">Burkholderia gladioli (strain BSR3)</name>
    <dbReference type="NCBI Taxonomy" id="999541"/>
    <lineage>
        <taxon>Bacteria</taxon>
        <taxon>Pseudomonadati</taxon>
        <taxon>Pseudomonadota</taxon>
        <taxon>Betaproteobacteria</taxon>
        <taxon>Burkholderiales</taxon>
        <taxon>Burkholderiaceae</taxon>
        <taxon>Burkholderia</taxon>
    </lineage>
</organism>
<evidence type="ECO:0000256" key="3">
    <source>
        <dbReference type="ARBA" id="ARBA00023082"/>
    </source>
</evidence>
<evidence type="ECO:0000259" key="8">
    <source>
        <dbReference type="Pfam" id="PF04542"/>
    </source>
</evidence>
<feature type="domain" description="RNA polymerase sigma-70 region 2" evidence="8">
    <location>
        <begin position="102"/>
        <end position="169"/>
    </location>
</feature>
<dbReference type="PANTHER" id="PTHR43133:SF8">
    <property type="entry name" value="RNA POLYMERASE SIGMA FACTOR HI_1459-RELATED"/>
    <property type="match status" value="1"/>
</dbReference>
<dbReference type="InterPro" id="IPR014284">
    <property type="entry name" value="RNA_pol_sigma-70_dom"/>
</dbReference>
<feature type="domain" description="RNA polymerase sigma factor 70 region 4 type 2" evidence="9">
    <location>
        <begin position="198"/>
        <end position="249"/>
    </location>
</feature>
<dbReference type="Gene3D" id="1.10.10.10">
    <property type="entry name" value="Winged helix-like DNA-binding domain superfamily/Winged helix DNA-binding domain"/>
    <property type="match status" value="1"/>
</dbReference>
<dbReference type="InterPro" id="IPR013324">
    <property type="entry name" value="RNA_pol_sigma_r3/r4-like"/>
</dbReference>
<dbReference type="GO" id="GO:0006352">
    <property type="term" value="P:DNA-templated transcription initiation"/>
    <property type="evidence" value="ECO:0007669"/>
    <property type="project" value="InterPro"/>
</dbReference>
<feature type="region of interest" description="Disordered" evidence="7">
    <location>
        <begin position="1"/>
        <end position="39"/>
    </location>
</feature>
<dbReference type="InterPro" id="IPR000838">
    <property type="entry name" value="RNA_pol_sigma70_ECF_CS"/>
</dbReference>
<dbReference type="NCBIfam" id="TIGR02937">
    <property type="entry name" value="sigma70-ECF"/>
    <property type="match status" value="1"/>
</dbReference>
<keyword evidence="5 6" id="KW-0804">Transcription</keyword>
<evidence type="ECO:0000259" key="9">
    <source>
        <dbReference type="Pfam" id="PF08281"/>
    </source>
</evidence>
<dbReference type="InterPro" id="IPR036388">
    <property type="entry name" value="WH-like_DNA-bd_sf"/>
</dbReference>
<sequence length="262" mass="28776">MSGPAVTMPALPRPPRRPSPSPAARGAADAPRAAPTRSEPVAVLQGVDALEAIPACPAVRPSAAAAARTAAEPGVRDVSERDPDAELVERVGRRDPGAARALVARKLPRLLALATRLLGDRMEAEDVAQEAFIRIWKQAPRWQSGEARFDTWLHRVALNLCYDRLRGRREEPAEELPEQMDPQPRGEQRLEALERDARVRRALDALPARQREALVLHYYQELSNIEAAGLMGITVDALESLLSRARRNLRAQLAGDGRSEEI</sequence>
<dbReference type="SUPFAM" id="SSF88659">
    <property type="entry name" value="Sigma3 and sigma4 domains of RNA polymerase sigma factors"/>
    <property type="match status" value="1"/>
</dbReference>
<dbReference type="AlphaFoldDB" id="F2LQS6"/>
<dbReference type="InterPro" id="IPR013249">
    <property type="entry name" value="RNA_pol_sigma70_r4_t2"/>
</dbReference>
<name>F2LQS6_BURGS</name>
<evidence type="ECO:0000256" key="6">
    <source>
        <dbReference type="RuleBase" id="RU000716"/>
    </source>
</evidence>
<keyword evidence="4 6" id="KW-0238">DNA-binding</keyword>
<reference evidence="10 11" key="1">
    <citation type="journal article" date="2011" name="J. Bacteriol.">
        <title>Complete genome sequence of Burkholderia gladioli BSR3.</title>
        <authorList>
            <person name="Seo Y.S."/>
            <person name="Lim J."/>
            <person name="Choi B.S."/>
            <person name="Kim H."/>
            <person name="Goo E."/>
            <person name="Lee B."/>
            <person name="Lim J.S."/>
            <person name="Choi I.Y."/>
            <person name="Moon J.S."/>
            <person name="Kim J."/>
            <person name="Hwang I."/>
        </authorList>
    </citation>
    <scope>NUCLEOTIDE SEQUENCE [LARGE SCALE GENOMIC DNA]</scope>
    <source>
        <strain evidence="10 11">BSR3</strain>
    </source>
</reference>
<gene>
    <name evidence="10" type="ordered locus">bgla_2g25870</name>
</gene>
<dbReference type="eggNOG" id="COG1595">
    <property type="taxonomic scope" value="Bacteria"/>
</dbReference>
<keyword evidence="11" id="KW-1185">Reference proteome</keyword>
<dbReference type="GO" id="GO:0003677">
    <property type="term" value="F:DNA binding"/>
    <property type="evidence" value="ECO:0007669"/>
    <property type="project" value="UniProtKB-KW"/>
</dbReference>
<dbReference type="KEGG" id="bgd:bgla_2g25870"/>
<dbReference type="HOGENOM" id="CLU_047691_3_0_4"/>
<proteinExistence type="inferred from homology"/>
<dbReference type="InterPro" id="IPR013325">
    <property type="entry name" value="RNA_pol_sigma_r2"/>
</dbReference>
<dbReference type="STRING" id="999541.bgla_2g25870"/>
<evidence type="ECO:0000256" key="2">
    <source>
        <dbReference type="ARBA" id="ARBA00023015"/>
    </source>
</evidence>
<protein>
    <recommendedName>
        <fullName evidence="6">RNA polymerase sigma factor</fullName>
    </recommendedName>
</protein>
<evidence type="ECO:0000313" key="11">
    <source>
        <dbReference type="Proteomes" id="UP000008316"/>
    </source>
</evidence>
<dbReference type="Pfam" id="PF08281">
    <property type="entry name" value="Sigma70_r4_2"/>
    <property type="match status" value="1"/>
</dbReference>
<evidence type="ECO:0000256" key="1">
    <source>
        <dbReference type="ARBA" id="ARBA00010641"/>
    </source>
</evidence>
<dbReference type="Gene3D" id="1.10.1740.10">
    <property type="match status" value="1"/>
</dbReference>
<evidence type="ECO:0000313" key="10">
    <source>
        <dbReference type="EMBL" id="AEA65015.1"/>
    </source>
</evidence>
<evidence type="ECO:0000256" key="4">
    <source>
        <dbReference type="ARBA" id="ARBA00023125"/>
    </source>
</evidence>
<dbReference type="PANTHER" id="PTHR43133">
    <property type="entry name" value="RNA POLYMERASE ECF-TYPE SIGMA FACTO"/>
    <property type="match status" value="1"/>
</dbReference>
<dbReference type="NCBIfam" id="NF004113">
    <property type="entry name" value="PRK05602.1"/>
    <property type="match status" value="1"/>
</dbReference>
<evidence type="ECO:0000256" key="7">
    <source>
        <dbReference type="SAM" id="MobiDB-lite"/>
    </source>
</evidence>
<dbReference type="Proteomes" id="UP000008316">
    <property type="component" value="Chromosome 2"/>
</dbReference>
<keyword evidence="3 6" id="KW-0731">Sigma factor</keyword>
<dbReference type="GO" id="GO:0016987">
    <property type="term" value="F:sigma factor activity"/>
    <property type="evidence" value="ECO:0007669"/>
    <property type="project" value="UniProtKB-KW"/>
</dbReference>
<dbReference type="InterPro" id="IPR039425">
    <property type="entry name" value="RNA_pol_sigma-70-like"/>
</dbReference>
<dbReference type="SUPFAM" id="SSF88946">
    <property type="entry name" value="Sigma2 domain of RNA polymerase sigma factors"/>
    <property type="match status" value="1"/>
</dbReference>
<comment type="similarity">
    <text evidence="1 6">Belongs to the sigma-70 factor family. ECF subfamily.</text>
</comment>
<dbReference type="PROSITE" id="PS01063">
    <property type="entry name" value="SIGMA70_ECF"/>
    <property type="match status" value="1"/>
</dbReference>
<dbReference type="Pfam" id="PF04542">
    <property type="entry name" value="Sigma70_r2"/>
    <property type="match status" value="1"/>
</dbReference>
<dbReference type="InterPro" id="IPR007627">
    <property type="entry name" value="RNA_pol_sigma70_r2"/>
</dbReference>